<evidence type="ECO:0000313" key="2">
    <source>
        <dbReference type="Proteomes" id="UP000688947"/>
    </source>
</evidence>
<organism evidence="1 2">
    <name type="scientific">Phytophthora cactorum</name>
    <dbReference type="NCBI Taxonomy" id="29920"/>
    <lineage>
        <taxon>Eukaryota</taxon>
        <taxon>Sar</taxon>
        <taxon>Stramenopiles</taxon>
        <taxon>Oomycota</taxon>
        <taxon>Peronosporomycetes</taxon>
        <taxon>Peronosporales</taxon>
        <taxon>Peronosporaceae</taxon>
        <taxon>Phytophthora</taxon>
    </lineage>
</organism>
<dbReference type="VEuPathDB" id="FungiDB:PC110_g13707"/>
<dbReference type="AlphaFoldDB" id="A0A8T1UPQ7"/>
<name>A0A8T1UPQ7_9STRA</name>
<feature type="non-terminal residue" evidence="1">
    <location>
        <position position="1"/>
    </location>
</feature>
<gene>
    <name evidence="1" type="ORF">JG687_00004078</name>
</gene>
<reference evidence="1" key="1">
    <citation type="submission" date="2021-01" db="EMBL/GenBank/DDBJ databases">
        <title>Phytophthora aleatoria, a newly-described species from Pinus radiata is distinct from Phytophthora cactorum isolates based on comparative genomics.</title>
        <authorList>
            <person name="Mcdougal R."/>
            <person name="Panda P."/>
            <person name="Williams N."/>
            <person name="Studholme D.J."/>
        </authorList>
    </citation>
    <scope>NUCLEOTIDE SEQUENCE</scope>
    <source>
        <strain evidence="1">NZFS 3830</strain>
    </source>
</reference>
<protein>
    <submittedName>
        <fullName evidence="1">Uncharacterized protein</fullName>
    </submittedName>
</protein>
<evidence type="ECO:0000313" key="1">
    <source>
        <dbReference type="EMBL" id="KAG6967774.1"/>
    </source>
</evidence>
<sequence>NQKEEEAVSNFRTVVEFRELPSTAHTTADVSATLSKCCLRVKRLSGDHGTRVALIEKIQRAVFEAAADALNDLSPLKRQSYLAQVTVWDAKLKMGSYAKTSVEFRTGSL</sequence>
<dbReference type="EMBL" id="JAENGZ010000135">
    <property type="protein sequence ID" value="KAG6967774.1"/>
    <property type="molecule type" value="Genomic_DNA"/>
</dbReference>
<comment type="caution">
    <text evidence="1">The sequence shown here is derived from an EMBL/GenBank/DDBJ whole genome shotgun (WGS) entry which is preliminary data.</text>
</comment>
<proteinExistence type="predicted"/>
<accession>A0A8T1UPQ7</accession>
<dbReference type="Proteomes" id="UP000688947">
    <property type="component" value="Unassembled WGS sequence"/>
</dbReference>
<dbReference type="OrthoDB" id="113997at2759"/>